<protein>
    <submittedName>
        <fullName evidence="1">Uncharacterized protein</fullName>
    </submittedName>
</protein>
<accession>H1PQM4</accession>
<organism evidence="1 2">
    <name type="scientific">Fusobacterium ulcerans 12-1B</name>
    <dbReference type="NCBI Taxonomy" id="457404"/>
    <lineage>
        <taxon>Bacteria</taxon>
        <taxon>Fusobacteriati</taxon>
        <taxon>Fusobacteriota</taxon>
        <taxon>Fusobacteriia</taxon>
        <taxon>Fusobacteriales</taxon>
        <taxon>Fusobacteriaceae</taxon>
        <taxon>Fusobacterium</taxon>
    </lineage>
</organism>
<dbReference type="Proteomes" id="UP000003233">
    <property type="component" value="Unassembled WGS sequence"/>
</dbReference>
<dbReference type="HOGENOM" id="CLU_3007754_0_0_0"/>
<dbReference type="RefSeq" id="WP_008696112.1">
    <property type="nucleotide sequence ID" value="NZ_KE161007.1"/>
</dbReference>
<evidence type="ECO:0000313" key="1">
    <source>
        <dbReference type="EMBL" id="EHO83699.1"/>
    </source>
</evidence>
<evidence type="ECO:0000313" key="2">
    <source>
        <dbReference type="Proteomes" id="UP000003233"/>
    </source>
</evidence>
<comment type="caution">
    <text evidence="1">The sequence shown here is derived from an EMBL/GenBank/DDBJ whole genome shotgun (WGS) entry which is preliminary data.</text>
</comment>
<dbReference type="BioCyc" id="FSP457404-HMP:GTSQ-719-MONOMER"/>
<proteinExistence type="predicted"/>
<name>H1PQM4_9FUSO</name>
<dbReference type="EMBL" id="AGWJ02000002">
    <property type="protein sequence ID" value="EHO83699.1"/>
    <property type="molecule type" value="Genomic_DNA"/>
</dbReference>
<reference evidence="1 2" key="1">
    <citation type="submission" date="2012-07" db="EMBL/GenBank/DDBJ databases">
        <title>The Genome Sequence of Fusobacterium ulcerans 12_1B.</title>
        <authorList>
            <consortium name="The Broad Institute Genome Sequencing Platform"/>
            <person name="Earl A."/>
            <person name="Ward D."/>
            <person name="Feldgarden M."/>
            <person name="Gevers D."/>
            <person name="Strauss J."/>
            <person name="Ambrose C.E."/>
            <person name="Allen-Vercoe E."/>
            <person name="Walker B."/>
            <person name="Young S.K."/>
            <person name="Zeng Q."/>
            <person name="Gargeya S."/>
            <person name="Fitzgerald M."/>
            <person name="Haas B."/>
            <person name="Abouelleil A."/>
            <person name="Alvarado L."/>
            <person name="Arachchi H.M."/>
            <person name="Berlin A.M."/>
            <person name="Chapman S.B."/>
            <person name="Goldberg J."/>
            <person name="Griggs A."/>
            <person name="Gujja S."/>
            <person name="Hansen M."/>
            <person name="Howarth C."/>
            <person name="Imamovic A."/>
            <person name="Larimer J."/>
            <person name="McCowen C."/>
            <person name="Montmayeur A."/>
            <person name="Murphy C."/>
            <person name="Neiman D."/>
            <person name="Pearson M."/>
            <person name="Priest M."/>
            <person name="Roberts A."/>
            <person name="Saif S."/>
            <person name="Shea T."/>
            <person name="Sisk P."/>
            <person name="Sykes S."/>
            <person name="Wortman J."/>
            <person name="Nusbaum C."/>
            <person name="Birren B."/>
        </authorList>
    </citation>
    <scope>NUCLEOTIDE SEQUENCE [LARGE SCALE GENOMIC DNA]</scope>
    <source>
        <strain evidence="1 2">12_1B</strain>
    </source>
</reference>
<gene>
    <name evidence="1" type="ORF">HMPREF0402_00717</name>
</gene>
<dbReference type="PATRIC" id="fig|457404.5.peg.544"/>
<keyword evidence="2" id="KW-1185">Reference proteome</keyword>
<sequence>MKPYYFIYENGMTLKTYISGDKEKIKKQHRQLSIDTKYENTKKVNKIIEIDSDKLNII</sequence>
<dbReference type="AlphaFoldDB" id="H1PQM4"/>